<dbReference type="AlphaFoldDB" id="A0A6J8C6U2"/>
<dbReference type="OrthoDB" id="10639293at2759"/>
<dbReference type="GO" id="GO:0006508">
    <property type="term" value="P:proteolysis"/>
    <property type="evidence" value="ECO:0007669"/>
    <property type="project" value="UniProtKB-KW"/>
</dbReference>
<evidence type="ECO:0000256" key="3">
    <source>
        <dbReference type="ARBA" id="ARBA00022801"/>
    </source>
</evidence>
<evidence type="ECO:0000259" key="6">
    <source>
        <dbReference type="PROSITE" id="PS50966"/>
    </source>
</evidence>
<sequence length="622" mass="71372">MYLLDVSTRERSMGSPVGSIGSPVVKIIQFLLKKKLWSKPVKRKNCPASIIMKEVICFPDFKVTENTEKREKSNGVSNIYEISNRPGPPKYLSTRRELYSRFHGNVNFHGKLCVSKPEFSKWTPLPWEQKRNAKFPLSILAGFGYIKDNATSMETLGRQYNVNIPIFLKDRPSTFIRNCMDKMNLASAVDASDVEKLSTTSFKVKSQSGEISGYYEVHFRPPKCECHSWQWNLLPCKHMFAIMQHYQETTWETLSEEYRLSPFFNLDRATIVIDGHASLPSEDSTSIQPPTAESTSDASHSPEHVEFRDPICAVVGEEETIINASYPPKHVEFRDPICTVMGEEDIVIRNDTRSGITINIEGYQINQNSLDDLGSELPDEVMNAFLSIKIKEIKVNIEDYDILLGALCENNNHWCLMVIYPQSRELLYLNPLGEQKTHQDQYLQNWLLFISERHNRGIRRNPSFSLEWSIVTRKHRKQLLVDSSSCGVFTLKFAEHVLTDNDFMFDTSKRAIRASRYIIGQVLVDNSVKGLSQQQQPKAMPPRPKLRKPKLKAGKELYALVLAEFSEWKIKSIQMSQNMNSGTRYFKDVLFVKAEILVVSHIKKITVPEADRLLHPLPSLKR</sequence>
<keyword evidence="2" id="KW-0645">Protease</keyword>
<evidence type="ECO:0000313" key="8">
    <source>
        <dbReference type="Proteomes" id="UP000507470"/>
    </source>
</evidence>
<evidence type="ECO:0000256" key="4">
    <source>
        <dbReference type="PROSITE-ProRule" id="PRU00325"/>
    </source>
</evidence>
<dbReference type="SUPFAM" id="SSF54001">
    <property type="entry name" value="Cysteine proteinases"/>
    <property type="match status" value="1"/>
</dbReference>
<dbReference type="InterPro" id="IPR007527">
    <property type="entry name" value="Znf_SWIM"/>
</dbReference>
<dbReference type="InterPro" id="IPR003653">
    <property type="entry name" value="Peptidase_C48_C"/>
</dbReference>
<dbReference type="GO" id="GO:0008234">
    <property type="term" value="F:cysteine-type peptidase activity"/>
    <property type="evidence" value="ECO:0007669"/>
    <property type="project" value="InterPro"/>
</dbReference>
<dbReference type="PANTHER" id="PTHR47456:SF1">
    <property type="entry name" value="PHD-TYPE DOMAIN-CONTAINING PROTEIN"/>
    <property type="match status" value="1"/>
</dbReference>
<keyword evidence="4" id="KW-0479">Metal-binding</keyword>
<protein>
    <recommendedName>
        <fullName evidence="6">SWIM-type domain-containing protein</fullName>
    </recommendedName>
</protein>
<evidence type="ECO:0000256" key="1">
    <source>
        <dbReference type="ARBA" id="ARBA00005234"/>
    </source>
</evidence>
<keyword evidence="4" id="KW-0862">Zinc</keyword>
<dbReference type="Pfam" id="PF04434">
    <property type="entry name" value="SWIM"/>
    <property type="match status" value="1"/>
</dbReference>
<dbReference type="PANTHER" id="PTHR47456">
    <property type="entry name" value="PHD-TYPE DOMAIN-CONTAINING PROTEIN"/>
    <property type="match status" value="1"/>
</dbReference>
<name>A0A6J8C6U2_MYTCO</name>
<proteinExistence type="inferred from homology"/>
<dbReference type="InterPro" id="IPR038765">
    <property type="entry name" value="Papain-like_cys_pep_sf"/>
</dbReference>
<feature type="compositionally biased region" description="Polar residues" evidence="5">
    <location>
        <begin position="281"/>
        <end position="299"/>
    </location>
</feature>
<accession>A0A6J8C6U2</accession>
<dbReference type="GO" id="GO:0008270">
    <property type="term" value="F:zinc ion binding"/>
    <property type="evidence" value="ECO:0007669"/>
    <property type="project" value="UniProtKB-KW"/>
</dbReference>
<evidence type="ECO:0000256" key="2">
    <source>
        <dbReference type="ARBA" id="ARBA00022670"/>
    </source>
</evidence>
<dbReference type="PROSITE" id="PS50966">
    <property type="entry name" value="ZF_SWIM"/>
    <property type="match status" value="1"/>
</dbReference>
<reference evidence="7 8" key="1">
    <citation type="submission" date="2020-06" db="EMBL/GenBank/DDBJ databases">
        <authorList>
            <person name="Li R."/>
            <person name="Bekaert M."/>
        </authorList>
    </citation>
    <scope>NUCLEOTIDE SEQUENCE [LARGE SCALE GENOMIC DNA]</scope>
    <source>
        <strain evidence="8">wild</strain>
    </source>
</reference>
<comment type="similarity">
    <text evidence="1">Belongs to the peptidase C48 family.</text>
</comment>
<gene>
    <name evidence="7" type="ORF">MCOR_27106</name>
</gene>
<dbReference type="Proteomes" id="UP000507470">
    <property type="component" value="Unassembled WGS sequence"/>
</dbReference>
<keyword evidence="3" id="KW-0378">Hydrolase</keyword>
<keyword evidence="4" id="KW-0863">Zinc-finger</keyword>
<organism evidence="7 8">
    <name type="scientific">Mytilus coruscus</name>
    <name type="common">Sea mussel</name>
    <dbReference type="NCBI Taxonomy" id="42192"/>
    <lineage>
        <taxon>Eukaryota</taxon>
        <taxon>Metazoa</taxon>
        <taxon>Spiralia</taxon>
        <taxon>Lophotrochozoa</taxon>
        <taxon>Mollusca</taxon>
        <taxon>Bivalvia</taxon>
        <taxon>Autobranchia</taxon>
        <taxon>Pteriomorphia</taxon>
        <taxon>Mytilida</taxon>
        <taxon>Mytiloidea</taxon>
        <taxon>Mytilidae</taxon>
        <taxon>Mytilinae</taxon>
        <taxon>Mytilus</taxon>
    </lineage>
</organism>
<dbReference type="Pfam" id="PF02902">
    <property type="entry name" value="Peptidase_C48"/>
    <property type="match status" value="1"/>
</dbReference>
<evidence type="ECO:0000256" key="5">
    <source>
        <dbReference type="SAM" id="MobiDB-lite"/>
    </source>
</evidence>
<dbReference type="Gene3D" id="3.40.395.10">
    <property type="entry name" value="Adenoviral Proteinase, Chain A"/>
    <property type="match status" value="1"/>
</dbReference>
<evidence type="ECO:0000313" key="7">
    <source>
        <dbReference type="EMBL" id="CAC5392155.1"/>
    </source>
</evidence>
<keyword evidence="8" id="KW-1185">Reference proteome</keyword>
<feature type="region of interest" description="Disordered" evidence="5">
    <location>
        <begin position="279"/>
        <end position="304"/>
    </location>
</feature>
<feature type="domain" description="SWIM-type" evidence="6">
    <location>
        <begin position="215"/>
        <end position="247"/>
    </location>
</feature>
<dbReference type="EMBL" id="CACVKT020004909">
    <property type="protein sequence ID" value="CAC5392155.1"/>
    <property type="molecule type" value="Genomic_DNA"/>
</dbReference>